<feature type="signal peptide" evidence="2">
    <location>
        <begin position="1"/>
        <end position="18"/>
    </location>
</feature>
<gene>
    <name evidence="4" type="ORF">KL933_003987</name>
</gene>
<dbReference type="Proteomes" id="UP000738402">
    <property type="component" value="Unassembled WGS sequence"/>
</dbReference>
<evidence type="ECO:0000313" key="4">
    <source>
        <dbReference type="EMBL" id="KAG7725939.1"/>
    </source>
</evidence>
<dbReference type="AlphaFoldDB" id="A0AAN6HZQ5"/>
<organism evidence="4 5">
    <name type="scientific">Ogataea haglerorum</name>
    <dbReference type="NCBI Taxonomy" id="1937702"/>
    <lineage>
        <taxon>Eukaryota</taxon>
        <taxon>Fungi</taxon>
        <taxon>Dikarya</taxon>
        <taxon>Ascomycota</taxon>
        <taxon>Saccharomycotina</taxon>
        <taxon>Pichiomycetes</taxon>
        <taxon>Pichiales</taxon>
        <taxon>Pichiaceae</taxon>
        <taxon>Ogataea</taxon>
    </lineage>
</organism>
<name>A0AAN6HZQ5_9ASCO</name>
<proteinExistence type="predicted"/>
<feature type="region of interest" description="Disordered" evidence="1">
    <location>
        <begin position="145"/>
        <end position="173"/>
    </location>
</feature>
<evidence type="ECO:0000256" key="2">
    <source>
        <dbReference type="SAM" id="SignalP"/>
    </source>
</evidence>
<dbReference type="GO" id="GO:0006614">
    <property type="term" value="P:SRP-dependent cotranslational protein targeting to membrane"/>
    <property type="evidence" value="ECO:0007669"/>
    <property type="project" value="InterPro"/>
</dbReference>
<dbReference type="Pfam" id="PF05486">
    <property type="entry name" value="SRP9-21"/>
    <property type="match status" value="1"/>
</dbReference>
<dbReference type="EMBL" id="JAHLUH010000011">
    <property type="protein sequence ID" value="KAG7725939.1"/>
    <property type="molecule type" value="Genomic_DNA"/>
</dbReference>
<feature type="domain" description="SRP9" evidence="3">
    <location>
        <begin position="34"/>
        <end position="116"/>
    </location>
</feature>
<dbReference type="PANTHER" id="PTHR12834">
    <property type="entry name" value="SIGNAL RECOGNITION PARTICLE 9 KDA PROTEIN"/>
    <property type="match status" value="1"/>
</dbReference>
<feature type="compositionally biased region" description="Low complexity" evidence="1">
    <location>
        <begin position="146"/>
        <end position="160"/>
    </location>
</feature>
<feature type="chain" id="PRO_5043004902" description="SRP9 domain-containing protein" evidence="2">
    <location>
        <begin position="19"/>
        <end position="173"/>
    </location>
</feature>
<dbReference type="GO" id="GO:0005786">
    <property type="term" value="C:signal recognition particle, endoplasmic reticulum targeting"/>
    <property type="evidence" value="ECO:0007669"/>
    <property type="project" value="TreeGrafter"/>
</dbReference>
<dbReference type="PANTHER" id="PTHR12834:SF12">
    <property type="entry name" value="SIGNAL RECOGNITION PARTICLE 9 KDA PROTEIN"/>
    <property type="match status" value="1"/>
</dbReference>
<reference evidence="4" key="1">
    <citation type="journal article" date="2021" name="G3 (Bethesda)">
        <title>Genomic diversity, chromosomal rearrangements, and interspecies hybridization in the ogataea polymorpha species complex.</title>
        <authorList>
            <person name="Hanson S.J."/>
            <person name="Cinneide E.O."/>
            <person name="Salzberg L.I."/>
            <person name="Wolfe K.H."/>
            <person name="McGowan J."/>
            <person name="Fitzpatrick D.A."/>
            <person name="Matlin K."/>
        </authorList>
    </citation>
    <scope>NUCLEOTIDE SEQUENCE</scope>
    <source>
        <strain evidence="4">83-405-1</strain>
    </source>
</reference>
<protein>
    <recommendedName>
        <fullName evidence="3">SRP9 domain-containing protein</fullName>
    </recommendedName>
</protein>
<sequence>MFMLLAVAAASFHGSVKSQNLVFDFFTYSSMTLIKQSDQFIQRSLELLQASPEDTTVSITYTHSRVKSAKTGKPAKALIKFKTYNPQTGICLNFKTHKAKEFSRMINVLGPRGSSMTKVENSEKKTIHLDGFSSVMSNVEFKEEVAPAPAAAPVPEQAESGGKKKSKKKGKKK</sequence>
<comment type="caution">
    <text evidence="4">The sequence shown here is derived from an EMBL/GenBank/DDBJ whole genome shotgun (WGS) entry which is preliminary data.</text>
</comment>
<accession>A0AAN6HZQ5</accession>
<evidence type="ECO:0000256" key="1">
    <source>
        <dbReference type="SAM" id="MobiDB-lite"/>
    </source>
</evidence>
<evidence type="ECO:0000259" key="3">
    <source>
        <dbReference type="Pfam" id="PF05486"/>
    </source>
</evidence>
<keyword evidence="2" id="KW-0732">Signal</keyword>
<feature type="compositionally biased region" description="Basic residues" evidence="1">
    <location>
        <begin position="163"/>
        <end position="173"/>
    </location>
</feature>
<evidence type="ECO:0000313" key="5">
    <source>
        <dbReference type="Proteomes" id="UP000738402"/>
    </source>
</evidence>
<dbReference type="InterPro" id="IPR039914">
    <property type="entry name" value="SRP9-like"/>
</dbReference>
<dbReference type="InterPro" id="IPR039432">
    <property type="entry name" value="SRP9_dom"/>
</dbReference>